<feature type="compositionally biased region" description="Low complexity" evidence="1">
    <location>
        <begin position="1186"/>
        <end position="1205"/>
    </location>
</feature>
<feature type="region of interest" description="Disordered" evidence="1">
    <location>
        <begin position="926"/>
        <end position="951"/>
    </location>
</feature>
<dbReference type="Pfam" id="PF17802">
    <property type="entry name" value="SpaA"/>
    <property type="match status" value="1"/>
</dbReference>
<keyword evidence="5" id="KW-1185">Reference proteome</keyword>
<keyword evidence="2" id="KW-0812">Transmembrane</keyword>
<reference evidence="4 5" key="1">
    <citation type="submission" date="2018-09" db="EMBL/GenBank/DDBJ databases">
        <title>Characterization of the phylogenetic diversity of five novel species belonging to the genus Bifidobacterium.</title>
        <authorList>
            <person name="Lugli G.A."/>
            <person name="Duranti S."/>
            <person name="Milani C."/>
        </authorList>
    </citation>
    <scope>NUCLEOTIDE SEQUENCE [LARGE SCALE GENOMIC DNA]</scope>
    <source>
        <strain evidence="4 5">2028B</strain>
    </source>
</reference>
<dbReference type="RefSeq" id="WP_126030692.1">
    <property type="nucleotide sequence ID" value="NZ_JAFEJY010000006.1"/>
</dbReference>
<feature type="region of interest" description="Disordered" evidence="1">
    <location>
        <begin position="1"/>
        <end position="143"/>
    </location>
</feature>
<keyword evidence="2" id="KW-1133">Transmembrane helix</keyword>
<protein>
    <recommendedName>
        <fullName evidence="3">SpaA-like prealbumin fold domain-containing protein</fullName>
    </recommendedName>
</protein>
<feature type="compositionally biased region" description="Low complexity" evidence="1">
    <location>
        <begin position="132"/>
        <end position="143"/>
    </location>
</feature>
<feature type="compositionally biased region" description="Low complexity" evidence="1">
    <location>
        <begin position="1"/>
        <end position="124"/>
    </location>
</feature>
<dbReference type="GO" id="GO:0005975">
    <property type="term" value="P:carbohydrate metabolic process"/>
    <property type="evidence" value="ECO:0007669"/>
    <property type="project" value="UniProtKB-ARBA"/>
</dbReference>
<evidence type="ECO:0000313" key="5">
    <source>
        <dbReference type="Proteomes" id="UP000288607"/>
    </source>
</evidence>
<proteinExistence type="predicted"/>
<name>A0A430FB29_9BIFI</name>
<evidence type="ECO:0000259" key="3">
    <source>
        <dbReference type="Pfam" id="PF17802"/>
    </source>
</evidence>
<gene>
    <name evidence="4" type="ORF">D2E23_1898</name>
</gene>
<accession>A0A430FB29</accession>
<organism evidence="4 5">
    <name type="scientific">Bifidobacterium callimiconis</name>
    <dbReference type="NCBI Taxonomy" id="2306973"/>
    <lineage>
        <taxon>Bacteria</taxon>
        <taxon>Bacillati</taxon>
        <taxon>Actinomycetota</taxon>
        <taxon>Actinomycetes</taxon>
        <taxon>Bifidobacteriales</taxon>
        <taxon>Bifidobacteriaceae</taxon>
        <taxon>Bifidobacterium</taxon>
    </lineage>
</organism>
<comment type="caution">
    <text evidence="4">The sequence shown here is derived from an EMBL/GenBank/DDBJ whole genome shotgun (WGS) entry which is preliminary data.</text>
</comment>
<evidence type="ECO:0000256" key="1">
    <source>
        <dbReference type="SAM" id="MobiDB-lite"/>
    </source>
</evidence>
<feature type="region of interest" description="Disordered" evidence="1">
    <location>
        <begin position="1182"/>
        <end position="1232"/>
    </location>
</feature>
<dbReference type="EMBL" id="QXGJ01000011">
    <property type="protein sequence ID" value="RSX50047.1"/>
    <property type="molecule type" value="Genomic_DNA"/>
</dbReference>
<dbReference type="InterPro" id="IPR013783">
    <property type="entry name" value="Ig-like_fold"/>
</dbReference>
<feature type="domain" description="SpaA-like prealbumin fold" evidence="3">
    <location>
        <begin position="552"/>
        <end position="632"/>
    </location>
</feature>
<sequence length="1429" mass="150245">MLGSLAAVETASAATPSESSSTSSATAHSAASTASTDTTSASDSATADDSTKSGATDAKTSGASSSTDAKSDSQSGENTDSASGNASNSASADAGQSQKTTSDANADASASADTQNTQSNNDSQSSDEPDSQSDQSADSAAADTSITAADLIDCETVSDYQSKLHCKRPATAVDNSIFDKHIVTEDVENPSGTTTNLFDYWWDAEDASDGQYQAINGAYPYWTGSINNGHQLHFNREAHKDPDYPYSLEQYKLHNSWMAPAGKTYGPYRSGMVYNTLVDGYPKLKKDDSADHNVTGLVRDESLSYLFDTSAQDGKRSYTGVKGLFQLIDGYYTYNSQQNFASYDKTSNSFRLYDAKAVMSGNNTAPGQFFPLNTAAEVFKTADNGTKPVTDGNGHLVYDGSVTSRDPRLNHYLGLTMSSRFVQKNGGHTVVDPTTPVTYEFSGDDDVWVFIDDVLVGDLGGIHDSASLKIDFSTGKIERAVLNNKNEVVSPVETTTLREAFAAAGRLGSTSWDGDKFADNTYHTLKFYYMERGWTDSDMSLRFNLVTAPESNVIKIDQEGNAVPGAGFTLYASDDKYSKTGEIVAAGTTDDNGHLNLVDPSDGEPVFMDVIAKEHGNHFILSETTVPDGYRKAGDMHLLYQTNPSSVGSASDSGVLVSDPSTSSSDGNAWDTGSLAMAQVQVSAPDESNLYYTDKSGKKHHLDADKVKNGTLFAVVFQKDANGKWRGIYGDQIDGWKTTSAESQGGDSDMKAVMEAFQNSPHKFRLSSSGSYDVMLEDLPGDIRDYYYWNGDESAAKYSVGYYWSEVGTNADVNANNTHLLENTDETDTNSDSAFKRTFAVMLYVSNIRNTVSVQKVDQDGTPLNGAEFKIYRKDDDCSATGSSDGKTSAVQMVQNTCTPVDSLTTADHTKSGAAKDVNAAGVTEPRFSGSGTFPNSAGVKLSGGSNSDGSDESVTYYIVETKAPKGYTASDRVVEVVINQWGVFVNAGEANDGVKVVRGVGNLVKTMNTYGSSPTVDSTLTWLRMTPHLYTGTDESAAAEDESLTNVQTARVTDGAVKTTGAAKGTTIGVAYGSVAGGSVVQEYGPLAGNGNLVYVADTGYLMPSTTQDAAPKGAEKSVGRVDLGSKRLSSLVTGSAMVQVADTPEPTTATAAVRKTVDGLEPKWPEGVSFKFRLDASKVEPKGAGDAPLPTGGAGTAEAPADACVKPSTGSGEGAGAGAVGGSSDGGSAATSCTVTISKPGTNGGDKGDGLVNSDTFGTFSFNWDDIKGVTAKDGVRSVTYGYIVQELGAGTDSSGDGEAGSGGMANMIRYSKAKYRLDITVTYKAGEGMKATPKLTRLLNDAGNEPGLLGGGVEVKADSEGKWNGVLVSDFTNTHTVNVSTLPLTGGRTARDWLLLGAALALAGALGGGTYRLWKRRQDAQLGGAL</sequence>
<dbReference type="Proteomes" id="UP000288607">
    <property type="component" value="Unassembled WGS sequence"/>
</dbReference>
<dbReference type="OrthoDB" id="9816455at2"/>
<feature type="compositionally biased region" description="Gly residues" evidence="1">
    <location>
        <begin position="1213"/>
        <end position="1227"/>
    </location>
</feature>
<dbReference type="InterPro" id="IPR041033">
    <property type="entry name" value="SpaA_PFL_dom_1"/>
</dbReference>
<feature type="region of interest" description="Disordered" evidence="1">
    <location>
        <begin position="647"/>
        <end position="668"/>
    </location>
</feature>
<keyword evidence="2" id="KW-0472">Membrane</keyword>
<feature type="transmembrane region" description="Helical" evidence="2">
    <location>
        <begin position="1396"/>
        <end position="1417"/>
    </location>
</feature>
<evidence type="ECO:0000313" key="4">
    <source>
        <dbReference type="EMBL" id="RSX50047.1"/>
    </source>
</evidence>
<dbReference type="Gene3D" id="2.60.40.10">
    <property type="entry name" value="Immunoglobulins"/>
    <property type="match status" value="2"/>
</dbReference>
<evidence type="ECO:0000256" key="2">
    <source>
        <dbReference type="SAM" id="Phobius"/>
    </source>
</evidence>